<sequence>MGPVLQRIAAPWVLYCSVLQPPGRNGHQAAGAGQVPEADALGAGRAAPRHIGRATPPPPLLAGMRIPPFPATRQHPPPPSLAALAVLGATPLDSTQPPRTHPPPRPAASAGSRQAPARHLGWAGREAPRGASLQRSSASPRRFGQQRPARAAAAAGWLIVRTAQVEASRSS</sequence>
<feature type="compositionally biased region" description="Low complexity" evidence="1">
    <location>
        <begin position="107"/>
        <end position="118"/>
    </location>
</feature>
<organism evidence="2 3">
    <name type="scientific">Tetrabaena socialis</name>
    <dbReference type="NCBI Taxonomy" id="47790"/>
    <lineage>
        <taxon>Eukaryota</taxon>
        <taxon>Viridiplantae</taxon>
        <taxon>Chlorophyta</taxon>
        <taxon>core chlorophytes</taxon>
        <taxon>Chlorophyceae</taxon>
        <taxon>CS clade</taxon>
        <taxon>Chlamydomonadales</taxon>
        <taxon>Tetrabaenaceae</taxon>
        <taxon>Tetrabaena</taxon>
    </lineage>
</organism>
<dbReference type="Proteomes" id="UP000236333">
    <property type="component" value="Unassembled WGS sequence"/>
</dbReference>
<dbReference type="EMBL" id="PGGS01000353">
    <property type="protein sequence ID" value="PNH04864.1"/>
    <property type="molecule type" value="Genomic_DNA"/>
</dbReference>
<evidence type="ECO:0000256" key="1">
    <source>
        <dbReference type="SAM" id="MobiDB-lite"/>
    </source>
</evidence>
<feature type="compositionally biased region" description="Pro residues" evidence="1">
    <location>
        <begin position="67"/>
        <end position="80"/>
    </location>
</feature>
<evidence type="ECO:0000313" key="2">
    <source>
        <dbReference type="EMBL" id="PNH04864.1"/>
    </source>
</evidence>
<protein>
    <submittedName>
        <fullName evidence="2">Uncharacterized protein</fullName>
    </submittedName>
</protein>
<gene>
    <name evidence="2" type="ORF">TSOC_008945</name>
</gene>
<proteinExistence type="predicted"/>
<name>A0A2J7ZX71_9CHLO</name>
<dbReference type="AlphaFoldDB" id="A0A2J7ZX71"/>
<keyword evidence="3" id="KW-1185">Reference proteome</keyword>
<comment type="caution">
    <text evidence="2">The sequence shown here is derived from an EMBL/GenBank/DDBJ whole genome shotgun (WGS) entry which is preliminary data.</text>
</comment>
<feature type="compositionally biased region" description="Low complexity" evidence="1">
    <location>
        <begin position="140"/>
        <end position="152"/>
    </location>
</feature>
<reference evidence="2 3" key="1">
    <citation type="journal article" date="2017" name="Mol. Biol. Evol.">
        <title>The 4-celled Tetrabaena socialis nuclear genome reveals the essential components for genetic control of cell number at the origin of multicellularity in the volvocine lineage.</title>
        <authorList>
            <person name="Featherston J."/>
            <person name="Arakaki Y."/>
            <person name="Hanschen E.R."/>
            <person name="Ferris P.J."/>
            <person name="Michod R.E."/>
            <person name="Olson B.J.S.C."/>
            <person name="Nozaki H."/>
            <person name="Durand P.M."/>
        </authorList>
    </citation>
    <scope>NUCLEOTIDE SEQUENCE [LARGE SCALE GENOMIC DNA]</scope>
    <source>
        <strain evidence="2 3">NIES-571</strain>
    </source>
</reference>
<evidence type="ECO:0000313" key="3">
    <source>
        <dbReference type="Proteomes" id="UP000236333"/>
    </source>
</evidence>
<accession>A0A2J7ZX71</accession>
<feature type="region of interest" description="Disordered" evidence="1">
    <location>
        <begin position="24"/>
        <end position="152"/>
    </location>
</feature>